<sequence length="70" mass="8307">MKGDSKKLLLQAMLTDVRAQLVSAFHRACRAREKKPEQIRHQDLTELRKLIDKLDEAILLEKQSYVERFR</sequence>
<dbReference type="OrthoDB" id="6428644at2"/>
<dbReference type="Proteomes" id="UP000245838">
    <property type="component" value="Chromosome sggmmb4_Chromosome"/>
</dbReference>
<protein>
    <submittedName>
        <fullName evidence="1">Uncharacterized protein</fullName>
    </submittedName>
</protein>
<dbReference type="BioCyc" id="SGLO343509:SGP1_RS11360-MONOMER"/>
<evidence type="ECO:0000313" key="1">
    <source>
        <dbReference type="EMBL" id="CRL45274.1"/>
    </source>
</evidence>
<gene>
    <name evidence="1" type="ORF">SGGMMB4_02889</name>
</gene>
<dbReference type="EMBL" id="LN854557">
    <property type="protein sequence ID" value="CRL45274.1"/>
    <property type="molecule type" value="Genomic_DNA"/>
</dbReference>
<accession>A0A193QJB0</accession>
<proteinExistence type="predicted"/>
<organism evidence="1 2">
    <name type="scientific">Sodalis glossinidius (strain morsitans)</name>
    <dbReference type="NCBI Taxonomy" id="343509"/>
    <lineage>
        <taxon>Bacteria</taxon>
        <taxon>Pseudomonadati</taxon>
        <taxon>Pseudomonadota</taxon>
        <taxon>Gammaproteobacteria</taxon>
        <taxon>Enterobacterales</taxon>
        <taxon>Bruguierivoracaceae</taxon>
        <taxon>Sodalis</taxon>
    </lineage>
</organism>
<dbReference type="RefSeq" id="WP_041866922.1">
    <property type="nucleotide sequence ID" value="NC_007712.1"/>
</dbReference>
<name>A0A193QJB0_SODGM</name>
<reference evidence="1 2" key="1">
    <citation type="submission" date="2015-05" db="EMBL/GenBank/DDBJ databases">
        <authorList>
            <person name="Goodhead I."/>
        </authorList>
    </citation>
    <scope>NUCLEOTIDE SEQUENCE [LARGE SCALE GENOMIC DNA]</scope>
    <source>
        <strain evidence="2">morsitans</strain>
    </source>
</reference>
<evidence type="ECO:0000313" key="2">
    <source>
        <dbReference type="Proteomes" id="UP000245838"/>
    </source>
</evidence>
<dbReference type="AlphaFoldDB" id="A0A193QJB0"/>